<reference evidence="1 2" key="1">
    <citation type="submission" date="2017-04" db="EMBL/GenBank/DDBJ databases">
        <authorList>
            <person name="Criscuolo A."/>
        </authorList>
    </citation>
    <scope>NUCLEOTIDE SEQUENCE [LARGE SCALE GENOMIC DNA]</scope>
    <source>
        <strain evidence="1">16-00221</strain>
    </source>
</reference>
<comment type="caution">
    <text evidence="1">The sequence shown here is derived from an EMBL/GenBank/DDBJ whole genome shotgun (WGS) entry which is preliminary data.</text>
</comment>
<dbReference type="EMBL" id="FWZC01000050">
    <property type="protein sequence ID" value="SME24334.1"/>
    <property type="molecule type" value="Genomic_DNA"/>
</dbReference>
<evidence type="ECO:0000313" key="2">
    <source>
        <dbReference type="Proteomes" id="UP000194435"/>
    </source>
</evidence>
<accession>A0A9X8SIJ7</accession>
<dbReference type="Proteomes" id="UP000194435">
    <property type="component" value="Unassembled WGS sequence"/>
</dbReference>
<organism evidence="1 2">
    <name type="scientific">Bacillus paranthracis</name>
    <dbReference type="NCBI Taxonomy" id="2026186"/>
    <lineage>
        <taxon>Bacteria</taxon>
        <taxon>Bacillati</taxon>
        <taxon>Bacillota</taxon>
        <taxon>Bacilli</taxon>
        <taxon>Bacillales</taxon>
        <taxon>Bacillaceae</taxon>
        <taxon>Bacillus</taxon>
        <taxon>Bacillus cereus group</taxon>
    </lineage>
</organism>
<proteinExistence type="predicted"/>
<dbReference type="AlphaFoldDB" id="A0A9X8SIJ7"/>
<protein>
    <submittedName>
        <fullName evidence="1">Uncharacterized protein</fullName>
    </submittedName>
</protein>
<name>A0A9X8SIJ7_9BACI</name>
<evidence type="ECO:0000313" key="1">
    <source>
        <dbReference type="EMBL" id="SME24334.1"/>
    </source>
</evidence>
<sequence length="66" mass="7750">MDPTCLGGNTVYLDYETRMRIERERQRIIEFLHEKGITQNSDGKRVNDLPLWPLTLMENKLLADSN</sequence>
<gene>
    <name evidence="1" type="ORF">BACERE00221_03492</name>
</gene>